<evidence type="ECO:0000313" key="3">
    <source>
        <dbReference type="Proteomes" id="UP000836841"/>
    </source>
</evidence>
<feature type="chain" id="PRO_5043885777" evidence="1">
    <location>
        <begin position="28"/>
        <end position="80"/>
    </location>
</feature>
<name>A0AAU9SDH2_THLAR</name>
<proteinExistence type="predicted"/>
<gene>
    <name evidence="2" type="ORF">TAV2_LOCUS13128</name>
</gene>
<reference evidence="2 3" key="1">
    <citation type="submission" date="2022-03" db="EMBL/GenBank/DDBJ databases">
        <authorList>
            <person name="Nunn A."/>
            <person name="Chopra R."/>
            <person name="Nunn A."/>
            <person name="Contreras Garrido A."/>
        </authorList>
    </citation>
    <scope>NUCLEOTIDE SEQUENCE [LARGE SCALE GENOMIC DNA]</scope>
</reference>
<keyword evidence="3" id="KW-1185">Reference proteome</keyword>
<organism evidence="2 3">
    <name type="scientific">Thlaspi arvense</name>
    <name type="common">Field penny-cress</name>
    <dbReference type="NCBI Taxonomy" id="13288"/>
    <lineage>
        <taxon>Eukaryota</taxon>
        <taxon>Viridiplantae</taxon>
        <taxon>Streptophyta</taxon>
        <taxon>Embryophyta</taxon>
        <taxon>Tracheophyta</taxon>
        <taxon>Spermatophyta</taxon>
        <taxon>Magnoliopsida</taxon>
        <taxon>eudicotyledons</taxon>
        <taxon>Gunneridae</taxon>
        <taxon>Pentapetalae</taxon>
        <taxon>rosids</taxon>
        <taxon>malvids</taxon>
        <taxon>Brassicales</taxon>
        <taxon>Brassicaceae</taxon>
        <taxon>Thlaspideae</taxon>
        <taxon>Thlaspi</taxon>
    </lineage>
</organism>
<feature type="signal peptide" evidence="1">
    <location>
        <begin position="1"/>
        <end position="27"/>
    </location>
</feature>
<keyword evidence="1" id="KW-0732">Signal</keyword>
<evidence type="ECO:0000313" key="2">
    <source>
        <dbReference type="EMBL" id="CAH2061210.1"/>
    </source>
</evidence>
<dbReference type="Proteomes" id="UP000836841">
    <property type="component" value="Chromosome 4"/>
</dbReference>
<dbReference type="EMBL" id="OU466860">
    <property type="protein sequence ID" value="CAH2061210.1"/>
    <property type="molecule type" value="Genomic_DNA"/>
</dbReference>
<protein>
    <submittedName>
        <fullName evidence="2">Uncharacterized protein</fullName>
    </submittedName>
</protein>
<dbReference type="PROSITE" id="PS51257">
    <property type="entry name" value="PROKAR_LIPOPROTEIN"/>
    <property type="match status" value="1"/>
</dbReference>
<dbReference type="AlphaFoldDB" id="A0AAU9SDH2"/>
<evidence type="ECO:0000256" key="1">
    <source>
        <dbReference type="SAM" id="SignalP"/>
    </source>
</evidence>
<accession>A0AAU9SDH2</accession>
<sequence>MAGKLCMVMMLVMALLIMGCDLKTCNGMDTNGAKKGPSCFKNCIVKCGIDDYKCQLHCEAICNPPPSSLLKEEGIVAKQG</sequence>